<dbReference type="GO" id="GO:0005886">
    <property type="term" value="C:plasma membrane"/>
    <property type="evidence" value="ECO:0007669"/>
    <property type="project" value="UniProtKB-SubCell"/>
</dbReference>
<feature type="transmembrane region" description="Helical" evidence="6">
    <location>
        <begin position="198"/>
        <end position="216"/>
    </location>
</feature>
<evidence type="ECO:0000256" key="2">
    <source>
        <dbReference type="ARBA" id="ARBA00022475"/>
    </source>
</evidence>
<reference evidence="7 8" key="1">
    <citation type="journal article" date="2016" name="J. Microbiol.">
        <title>Dankookia rubra gen. nov., sp. nov., an alphaproteobacterium isolated from sediment of a shallow stream.</title>
        <authorList>
            <person name="Kim W.H."/>
            <person name="Kim D.H."/>
            <person name="Kang K."/>
            <person name="Ahn T.Y."/>
        </authorList>
    </citation>
    <scope>NUCLEOTIDE SEQUENCE [LARGE SCALE GENOMIC DNA]</scope>
    <source>
        <strain evidence="7 8">JCM30602</strain>
    </source>
</reference>
<keyword evidence="8" id="KW-1185">Reference proteome</keyword>
<dbReference type="RefSeq" id="WP_133291333.1">
    <property type="nucleotide sequence ID" value="NZ_SMSJ01000051.1"/>
</dbReference>
<comment type="caution">
    <text evidence="7">The sequence shown here is derived from an EMBL/GenBank/DDBJ whole genome shotgun (WGS) entry which is preliminary data.</text>
</comment>
<dbReference type="GO" id="GO:0022857">
    <property type="term" value="F:transmembrane transporter activity"/>
    <property type="evidence" value="ECO:0007669"/>
    <property type="project" value="InterPro"/>
</dbReference>
<dbReference type="CDD" id="cd06580">
    <property type="entry name" value="TM_PBP1_transp_TpRbsC_like"/>
    <property type="match status" value="1"/>
</dbReference>
<dbReference type="EMBL" id="SMSJ01000051">
    <property type="protein sequence ID" value="TDH59856.1"/>
    <property type="molecule type" value="Genomic_DNA"/>
</dbReference>
<evidence type="ECO:0000256" key="3">
    <source>
        <dbReference type="ARBA" id="ARBA00022692"/>
    </source>
</evidence>
<feature type="transmembrane region" description="Helical" evidence="6">
    <location>
        <begin position="88"/>
        <end position="108"/>
    </location>
</feature>
<gene>
    <name evidence="7" type="ORF">E2C06_25090</name>
</gene>
<evidence type="ECO:0000256" key="5">
    <source>
        <dbReference type="ARBA" id="ARBA00023136"/>
    </source>
</evidence>
<feature type="transmembrane region" description="Helical" evidence="6">
    <location>
        <begin position="280"/>
        <end position="309"/>
    </location>
</feature>
<proteinExistence type="predicted"/>
<comment type="subcellular location">
    <subcellularLocation>
        <location evidence="1">Cell membrane</location>
        <topology evidence="1">Multi-pass membrane protein</topology>
    </subcellularLocation>
</comment>
<evidence type="ECO:0000256" key="6">
    <source>
        <dbReference type="SAM" id="Phobius"/>
    </source>
</evidence>
<evidence type="ECO:0000256" key="1">
    <source>
        <dbReference type="ARBA" id="ARBA00004651"/>
    </source>
</evidence>
<feature type="transmembrane region" description="Helical" evidence="6">
    <location>
        <begin position="146"/>
        <end position="165"/>
    </location>
</feature>
<feature type="transmembrane region" description="Helical" evidence="6">
    <location>
        <begin position="321"/>
        <end position="344"/>
    </location>
</feature>
<organism evidence="7 8">
    <name type="scientific">Dankookia rubra</name>
    <dbReference type="NCBI Taxonomy" id="1442381"/>
    <lineage>
        <taxon>Bacteria</taxon>
        <taxon>Pseudomonadati</taxon>
        <taxon>Pseudomonadota</taxon>
        <taxon>Alphaproteobacteria</taxon>
        <taxon>Acetobacterales</taxon>
        <taxon>Roseomonadaceae</taxon>
        <taxon>Dankookia</taxon>
    </lineage>
</organism>
<evidence type="ECO:0000256" key="4">
    <source>
        <dbReference type="ARBA" id="ARBA00022989"/>
    </source>
</evidence>
<evidence type="ECO:0000313" key="8">
    <source>
        <dbReference type="Proteomes" id="UP000295096"/>
    </source>
</evidence>
<keyword evidence="4 6" id="KW-1133">Transmembrane helix</keyword>
<dbReference type="PANTHER" id="PTHR47089">
    <property type="entry name" value="ABC TRANSPORTER, PERMEASE PROTEIN"/>
    <property type="match status" value="1"/>
</dbReference>
<keyword evidence="3 6" id="KW-0812">Transmembrane</keyword>
<dbReference type="OrthoDB" id="9809785at2"/>
<feature type="transmembrane region" description="Helical" evidence="6">
    <location>
        <begin position="237"/>
        <end position="260"/>
    </location>
</feature>
<dbReference type="Pfam" id="PF02653">
    <property type="entry name" value="BPD_transp_2"/>
    <property type="match status" value="1"/>
</dbReference>
<keyword evidence="5 6" id="KW-0472">Membrane</keyword>
<feature type="transmembrane region" description="Helical" evidence="6">
    <location>
        <begin position="114"/>
        <end position="134"/>
    </location>
</feature>
<dbReference type="InterPro" id="IPR001851">
    <property type="entry name" value="ABC_transp_permease"/>
</dbReference>
<name>A0A4R5QAN2_9PROT</name>
<dbReference type="AlphaFoldDB" id="A0A4R5QAN2"/>
<evidence type="ECO:0000313" key="7">
    <source>
        <dbReference type="EMBL" id="TDH59856.1"/>
    </source>
</evidence>
<keyword evidence="2" id="KW-1003">Cell membrane</keyword>
<dbReference type="Proteomes" id="UP000295096">
    <property type="component" value="Unassembled WGS sequence"/>
</dbReference>
<accession>A0A4R5QAN2</accession>
<protein>
    <submittedName>
        <fullName evidence="7">ABC transporter permease</fullName>
    </submittedName>
</protein>
<sequence length="357" mass="37339">MRLRLEARPAPSRAMLWLSPLLAALLAAVGGGVVFALLGHDPLVALGTLFLAPLSTLDGLTELGLKATPLLLCAIGIAVGVRANVWNIGAEGQLTMGAIAGGGIALAFGGEGRWWVLPLMLLAGAAGGAAWAAMPALLKTRFNAHEILTTLMLSYVAIQLLGWLVHGPWIDPEGFNFPQTRMFDDDALLPVLVEGSRLNAGFLLALLAVPLAWLLLSRTVTGFRLRTVGQAPEAARYAGFSATGAVWFSLVLSGALAGLAGVLEAAGPVGQLQPVMSPGYGFAAIIVAFMGRLHPFGILGASFLMALLYLGGEQLQVSLQLPIAVIGTIQGMLLFFLLGADVFIDQRLVVVRDARHA</sequence>
<feature type="transmembrane region" description="Helical" evidence="6">
    <location>
        <begin position="63"/>
        <end position="81"/>
    </location>
</feature>
<dbReference type="PANTHER" id="PTHR47089:SF1">
    <property type="entry name" value="GUANOSINE ABC TRANSPORTER PERMEASE PROTEIN NUPP"/>
    <property type="match status" value="1"/>
</dbReference>